<evidence type="ECO:0000313" key="3">
    <source>
        <dbReference type="Proteomes" id="UP000427769"/>
    </source>
</evidence>
<sequence length="560" mass="65211">MKFFISTFFTFLVLQAAPVKICWALPDHRPSDERWCFDYTRSLPSDLVDKVDEEGYSIRKHFDVDFVVLVVPSLNGREIVPMTAELFTQWEIGKHTKGKKGILILIAEKEQQIKIEVGYDLEAIYPDIYIGQVEREFLKEFLEQADWDRGLLATLENFLERLYRKGLVNEVRDTASPEYDQPYYSQGAGANTTFTFGGEAKKAIPKTSPERKRYFGPQATPREAFERYMETLALNNKDKTLDIYSDQSKIFYRHWRTSSGQRRAEYDAARGKQYVVRQQGKYAVVMAPFNTSIDTFICQCPYFFVRSDAGWHIDINTMSRTLMMGGPTWHLISMAHPYMFAFEDYLLKMNRYYPKQGQHAFLGITYPLFHKGRGPFQISPEWDSPAKKAGIQDKDILISIDGITITEPYQDWEMMKRFQPGDRIEVIVRRNGRQKKIRVTLAPLKSYLDEFPYVRKHGDPWTGFYFAYSQPYEREIEDVQLSVIDVVAGSPAQKAGFRPGDLIYEVPGSRDRHVGFYDYKRMLKRMRPGQKTRLKVLRNLKKRLELEIEIGSYTEGKSGI</sequence>
<dbReference type="AlphaFoldDB" id="A0A5K7Z9G5"/>
<dbReference type="PANTHER" id="PTHR30373:SF2">
    <property type="entry name" value="UPF0603 PROTEIN YGCG"/>
    <property type="match status" value="1"/>
</dbReference>
<dbReference type="Gene3D" id="3.10.310.50">
    <property type="match status" value="1"/>
</dbReference>
<protein>
    <recommendedName>
        <fullName evidence="1">PDZ domain-containing protein</fullName>
    </recommendedName>
</protein>
<keyword evidence="3" id="KW-1185">Reference proteome</keyword>
<gene>
    <name evidence="2" type="ORF">DSCW_58930</name>
</gene>
<dbReference type="EMBL" id="AP021875">
    <property type="protein sequence ID" value="BBO78476.1"/>
    <property type="molecule type" value="Genomic_DNA"/>
</dbReference>
<dbReference type="Gene3D" id="2.30.42.10">
    <property type="match status" value="2"/>
</dbReference>
<reference evidence="2 3" key="1">
    <citation type="submission" date="2019-11" db="EMBL/GenBank/DDBJ databases">
        <title>Comparative genomics of hydrocarbon-degrading Desulfosarcina strains.</title>
        <authorList>
            <person name="Watanabe M."/>
            <person name="Kojima H."/>
            <person name="Fukui M."/>
        </authorList>
    </citation>
    <scope>NUCLEOTIDE SEQUENCE [LARGE SCALE GENOMIC DNA]</scope>
    <source>
        <strain evidence="2 3">PP31</strain>
    </source>
</reference>
<dbReference type="InterPro" id="IPR001478">
    <property type="entry name" value="PDZ"/>
</dbReference>
<dbReference type="Pfam" id="PF04536">
    <property type="entry name" value="TPM_phosphatase"/>
    <property type="match status" value="1"/>
</dbReference>
<dbReference type="KEGG" id="dwd:DSCW_58930"/>
<proteinExistence type="predicted"/>
<accession>A0A5K7Z9G5</accession>
<dbReference type="InterPro" id="IPR036034">
    <property type="entry name" value="PDZ_sf"/>
</dbReference>
<dbReference type="InterPro" id="IPR007621">
    <property type="entry name" value="TPM_dom"/>
</dbReference>
<dbReference type="SMART" id="SM00228">
    <property type="entry name" value="PDZ"/>
    <property type="match status" value="2"/>
</dbReference>
<organism evidence="2 3">
    <name type="scientific">Desulfosarcina widdelii</name>
    <dbReference type="NCBI Taxonomy" id="947919"/>
    <lineage>
        <taxon>Bacteria</taxon>
        <taxon>Pseudomonadati</taxon>
        <taxon>Thermodesulfobacteriota</taxon>
        <taxon>Desulfobacteria</taxon>
        <taxon>Desulfobacterales</taxon>
        <taxon>Desulfosarcinaceae</taxon>
        <taxon>Desulfosarcina</taxon>
    </lineage>
</organism>
<dbReference type="Pfam" id="PF17820">
    <property type="entry name" value="PDZ_6"/>
    <property type="match status" value="1"/>
</dbReference>
<dbReference type="PANTHER" id="PTHR30373">
    <property type="entry name" value="UPF0603 PROTEIN YGCG"/>
    <property type="match status" value="1"/>
</dbReference>
<feature type="domain" description="PDZ" evidence="1">
    <location>
        <begin position="360"/>
        <end position="432"/>
    </location>
</feature>
<name>A0A5K7Z9G5_9BACT</name>
<dbReference type="SUPFAM" id="SSF50156">
    <property type="entry name" value="PDZ domain-like"/>
    <property type="match status" value="2"/>
</dbReference>
<evidence type="ECO:0000313" key="2">
    <source>
        <dbReference type="EMBL" id="BBO78476.1"/>
    </source>
</evidence>
<dbReference type="InterPro" id="IPR041489">
    <property type="entry name" value="PDZ_6"/>
</dbReference>
<evidence type="ECO:0000259" key="1">
    <source>
        <dbReference type="SMART" id="SM00228"/>
    </source>
</evidence>
<dbReference type="Pfam" id="PF13180">
    <property type="entry name" value="PDZ_2"/>
    <property type="match status" value="1"/>
</dbReference>
<feature type="domain" description="PDZ" evidence="1">
    <location>
        <begin position="460"/>
        <end position="540"/>
    </location>
</feature>
<dbReference type="Proteomes" id="UP000427769">
    <property type="component" value="Chromosome"/>
</dbReference>
<dbReference type="OrthoDB" id="9810918at2"/>
<dbReference type="RefSeq" id="WP_155307108.1">
    <property type="nucleotide sequence ID" value="NZ_AP021875.1"/>
</dbReference>